<comment type="caution">
    <text evidence="4">The sequence shown here is derived from an EMBL/GenBank/DDBJ whole genome shotgun (WGS) entry which is preliminary data.</text>
</comment>
<organism evidence="4 5">
    <name type="scientific">Roseicella frigidaeris</name>
    <dbReference type="NCBI Taxonomy" id="2230885"/>
    <lineage>
        <taxon>Bacteria</taxon>
        <taxon>Pseudomonadati</taxon>
        <taxon>Pseudomonadota</taxon>
        <taxon>Alphaproteobacteria</taxon>
        <taxon>Acetobacterales</taxon>
        <taxon>Roseomonadaceae</taxon>
        <taxon>Roseicella</taxon>
    </lineage>
</organism>
<protein>
    <recommendedName>
        <fullName evidence="3">DNA gyrase inhibitor YacG</fullName>
    </recommendedName>
</protein>
<name>A0A327M594_9PROT</name>
<evidence type="ECO:0000313" key="5">
    <source>
        <dbReference type="Proteomes" id="UP000249065"/>
    </source>
</evidence>
<dbReference type="AlphaFoldDB" id="A0A327M594"/>
<dbReference type="GO" id="GO:0008657">
    <property type="term" value="F:DNA topoisomerase type II (double strand cut, ATP-hydrolyzing) inhibitor activity"/>
    <property type="evidence" value="ECO:0007669"/>
    <property type="project" value="UniProtKB-UniRule"/>
</dbReference>
<evidence type="ECO:0000256" key="3">
    <source>
        <dbReference type="HAMAP-Rule" id="MF_00649"/>
    </source>
</evidence>
<dbReference type="Gene3D" id="3.30.50.10">
    <property type="entry name" value="Erythroid Transcription Factor GATA-1, subunit A"/>
    <property type="match status" value="1"/>
</dbReference>
<dbReference type="GO" id="GO:0008270">
    <property type="term" value="F:zinc ion binding"/>
    <property type="evidence" value="ECO:0007669"/>
    <property type="project" value="UniProtKB-UniRule"/>
</dbReference>
<evidence type="ECO:0000256" key="1">
    <source>
        <dbReference type="ARBA" id="ARBA00022723"/>
    </source>
</evidence>
<gene>
    <name evidence="3" type="primary">yacG</name>
    <name evidence="4" type="ORF">DOO78_18770</name>
</gene>
<dbReference type="PANTHER" id="PTHR36150:SF1">
    <property type="entry name" value="DNA GYRASE INHIBITOR YACG"/>
    <property type="match status" value="1"/>
</dbReference>
<feature type="binding site" evidence="3">
    <location>
        <position position="32"/>
    </location>
    <ligand>
        <name>Zn(2+)</name>
        <dbReference type="ChEBI" id="CHEBI:29105"/>
    </ligand>
</feature>
<keyword evidence="5" id="KW-1185">Reference proteome</keyword>
<comment type="subunit">
    <text evidence="3">Interacts with GyrB.</text>
</comment>
<dbReference type="InterPro" id="IPR005584">
    <property type="entry name" value="DNA_gyrase_inhibitor_YacG"/>
</dbReference>
<dbReference type="HAMAP" id="MF_00649">
    <property type="entry name" value="DNA_gyrase_inhibitor_YacG"/>
    <property type="match status" value="1"/>
</dbReference>
<dbReference type="Pfam" id="PF03884">
    <property type="entry name" value="YacG"/>
    <property type="match status" value="1"/>
</dbReference>
<feature type="binding site" evidence="3">
    <location>
        <position position="15"/>
    </location>
    <ligand>
        <name>Zn(2+)</name>
        <dbReference type="ChEBI" id="CHEBI:29105"/>
    </ligand>
</feature>
<comment type="function">
    <text evidence="3">Inhibits all the catalytic activities of DNA gyrase by preventing its interaction with DNA. Acts by binding directly to the C-terminal domain of GyrB, which probably disrupts DNA binding by the gyrase.</text>
</comment>
<dbReference type="Proteomes" id="UP000249065">
    <property type="component" value="Unassembled WGS sequence"/>
</dbReference>
<accession>A0A327M594</accession>
<proteinExistence type="inferred from homology"/>
<keyword evidence="1 3" id="KW-0479">Metal-binding</keyword>
<evidence type="ECO:0000313" key="4">
    <source>
        <dbReference type="EMBL" id="RAI57432.1"/>
    </source>
</evidence>
<dbReference type="GO" id="GO:0006355">
    <property type="term" value="P:regulation of DNA-templated transcription"/>
    <property type="evidence" value="ECO:0007669"/>
    <property type="project" value="InterPro"/>
</dbReference>
<reference evidence="5" key="1">
    <citation type="submission" date="2018-06" db="EMBL/GenBank/DDBJ databases">
        <authorList>
            <person name="Khan S.A."/>
        </authorList>
    </citation>
    <scope>NUCLEOTIDE SEQUENCE [LARGE SCALE GENOMIC DNA]</scope>
    <source>
        <strain evidence="5">DB-1506</strain>
    </source>
</reference>
<dbReference type="InterPro" id="IPR013088">
    <property type="entry name" value="Znf_NHR/GATA"/>
</dbReference>
<evidence type="ECO:0000256" key="2">
    <source>
        <dbReference type="ARBA" id="ARBA00022833"/>
    </source>
</evidence>
<comment type="cofactor">
    <cofactor evidence="3">
        <name>Zn(2+)</name>
        <dbReference type="ChEBI" id="CHEBI:29105"/>
    </cofactor>
    <text evidence="3">Binds 1 zinc ion.</text>
</comment>
<dbReference type="EMBL" id="QLIX01000017">
    <property type="protein sequence ID" value="RAI57432.1"/>
    <property type="molecule type" value="Genomic_DNA"/>
</dbReference>
<feature type="binding site" evidence="3">
    <location>
        <position position="36"/>
    </location>
    <ligand>
        <name>Zn(2+)</name>
        <dbReference type="ChEBI" id="CHEBI:29105"/>
    </ligand>
</feature>
<dbReference type="OrthoDB" id="9809663at2"/>
<comment type="similarity">
    <text evidence="3">Belongs to the DNA gyrase inhibitor YacG family.</text>
</comment>
<dbReference type="SUPFAM" id="SSF57716">
    <property type="entry name" value="Glucocorticoid receptor-like (DNA-binding domain)"/>
    <property type="match status" value="1"/>
</dbReference>
<dbReference type="RefSeq" id="WP_111471405.1">
    <property type="nucleotide sequence ID" value="NZ_QLIX01000017.1"/>
</dbReference>
<dbReference type="PANTHER" id="PTHR36150">
    <property type="entry name" value="DNA GYRASE INHIBITOR YACG"/>
    <property type="match status" value="1"/>
</dbReference>
<feature type="binding site" evidence="3">
    <location>
        <position position="18"/>
    </location>
    <ligand>
        <name>Zn(2+)</name>
        <dbReference type="ChEBI" id="CHEBI:29105"/>
    </ligand>
</feature>
<sequence>MAEPATPPPRPARPCPVCGKSVAPESRVRPFCSARCRQVDLGRWLTGNYAIPGEPPESGPDEGD</sequence>
<keyword evidence="2 3" id="KW-0862">Zinc</keyword>